<dbReference type="InterPro" id="IPR017896">
    <property type="entry name" value="4Fe4S_Fe-S-bd"/>
</dbReference>
<organism evidence="5 6">
    <name type="scientific">Enteroscipio rubneri</name>
    <dbReference type="NCBI Taxonomy" id="2070686"/>
    <lineage>
        <taxon>Bacteria</taxon>
        <taxon>Bacillati</taxon>
        <taxon>Actinomycetota</taxon>
        <taxon>Coriobacteriia</taxon>
        <taxon>Eggerthellales</taxon>
        <taxon>Eggerthellaceae</taxon>
        <taxon>Enteroscipio</taxon>
    </lineage>
</organism>
<dbReference type="Gene3D" id="3.30.70.3270">
    <property type="match status" value="1"/>
</dbReference>
<dbReference type="PANTHER" id="PTHR43122">
    <property type="entry name" value="FERREDOXIN SUBUNIT OF PYRUVATE:FLAVODOXIN OXIDOREDUCTASE-RELATED"/>
    <property type="match status" value="1"/>
</dbReference>
<dbReference type="GO" id="GO:0051536">
    <property type="term" value="F:iron-sulfur cluster binding"/>
    <property type="evidence" value="ECO:0007669"/>
    <property type="project" value="UniProtKB-KW"/>
</dbReference>
<dbReference type="PROSITE" id="PS00198">
    <property type="entry name" value="4FE4S_FER_1"/>
    <property type="match status" value="2"/>
</dbReference>
<feature type="domain" description="4Fe-4S ferredoxin-type" evidence="4">
    <location>
        <begin position="56"/>
        <end position="85"/>
    </location>
</feature>
<dbReference type="EMBL" id="PPEK01000002">
    <property type="protein sequence ID" value="PNV68296.1"/>
    <property type="molecule type" value="Genomic_DNA"/>
</dbReference>
<dbReference type="PANTHER" id="PTHR43122:SF1">
    <property type="entry name" value="IRON-SULFUR-BINDING PROTEIN"/>
    <property type="match status" value="1"/>
</dbReference>
<dbReference type="AlphaFoldDB" id="A0A2K2UD92"/>
<evidence type="ECO:0000256" key="1">
    <source>
        <dbReference type="ARBA" id="ARBA00022723"/>
    </source>
</evidence>
<dbReference type="PROSITE" id="PS51379">
    <property type="entry name" value="4FE4S_FER_2"/>
    <property type="match status" value="4"/>
</dbReference>
<sequence>MAGEAGSAKPKAPHGPSMGRRDFVYAAGAIAGLACVGGAAKLAPGDESLIRPPGGGDEQEFFARCTRCDRCRSACPTRVIAPATLEDGLLSIRSPKMNFKLGWCNFCGACAEVCPTGALATSGGARFAFDPMPDDEFFETSLVLGHAVVNEDRCIAWKGQSACVLCSQACPYEAISLDEYDRPVVDENACNGCGVCENRCPSSRLLSYGGGDVRGIEVEPALVR</sequence>
<protein>
    <submittedName>
        <fullName evidence="5">4Fe-4S ferredoxin</fullName>
    </submittedName>
</protein>
<evidence type="ECO:0000256" key="2">
    <source>
        <dbReference type="ARBA" id="ARBA00023004"/>
    </source>
</evidence>
<name>A0A2K2UD92_9ACTN</name>
<feature type="domain" description="4Fe-4S ferredoxin-type" evidence="4">
    <location>
        <begin position="93"/>
        <end position="124"/>
    </location>
</feature>
<dbReference type="GO" id="GO:0046872">
    <property type="term" value="F:metal ion binding"/>
    <property type="evidence" value="ECO:0007669"/>
    <property type="project" value="UniProtKB-KW"/>
</dbReference>
<comment type="caution">
    <text evidence="5">The sequence shown here is derived from an EMBL/GenBank/DDBJ whole genome shotgun (WGS) entry which is preliminary data.</text>
</comment>
<dbReference type="Pfam" id="PF12838">
    <property type="entry name" value="Fer4_7"/>
    <property type="match status" value="2"/>
</dbReference>
<reference evidence="6" key="1">
    <citation type="submission" date="2018-01" db="EMBL/GenBank/DDBJ databases">
        <title>Rubneribacter badeniensis gen. nov., sp. nov., and Colonibacter rubneri, gen. nov., sp. nov., WGS of new members of the Eggerthellaceae.</title>
        <authorList>
            <person name="Danylec N."/>
            <person name="Stoll D.A."/>
            <person name="Doetsch A."/>
            <person name="Kulling S.E."/>
            <person name="Huch M."/>
        </authorList>
    </citation>
    <scope>NUCLEOTIDE SEQUENCE [LARGE SCALE GENOMIC DNA]</scope>
    <source>
        <strain evidence="6">ResAG-96</strain>
    </source>
</reference>
<gene>
    <name evidence="5" type="ORF">C2L71_03285</name>
</gene>
<dbReference type="InterPro" id="IPR017900">
    <property type="entry name" value="4Fe4S_Fe_S_CS"/>
</dbReference>
<evidence type="ECO:0000313" key="5">
    <source>
        <dbReference type="EMBL" id="PNV68296.1"/>
    </source>
</evidence>
<keyword evidence="1" id="KW-0479">Metal-binding</keyword>
<accession>A0A2K2UD92</accession>
<feature type="domain" description="4Fe-4S ferredoxin-type" evidence="4">
    <location>
        <begin position="145"/>
        <end position="180"/>
    </location>
</feature>
<dbReference type="OrthoDB" id="3172733at2"/>
<evidence type="ECO:0000256" key="3">
    <source>
        <dbReference type="ARBA" id="ARBA00023014"/>
    </source>
</evidence>
<dbReference type="Gene3D" id="3.30.70.20">
    <property type="match status" value="1"/>
</dbReference>
<keyword evidence="6" id="KW-1185">Reference proteome</keyword>
<dbReference type="Proteomes" id="UP000236197">
    <property type="component" value="Unassembled WGS sequence"/>
</dbReference>
<keyword evidence="3" id="KW-0411">Iron-sulfur</keyword>
<feature type="domain" description="4Fe-4S ferredoxin-type" evidence="4">
    <location>
        <begin position="181"/>
        <end position="211"/>
    </location>
</feature>
<dbReference type="SUPFAM" id="SSF54862">
    <property type="entry name" value="4Fe-4S ferredoxins"/>
    <property type="match status" value="1"/>
</dbReference>
<dbReference type="RefSeq" id="WP_103264364.1">
    <property type="nucleotide sequence ID" value="NZ_CABMLE010000002.1"/>
</dbReference>
<keyword evidence="2" id="KW-0408">Iron</keyword>
<evidence type="ECO:0000259" key="4">
    <source>
        <dbReference type="PROSITE" id="PS51379"/>
    </source>
</evidence>
<dbReference type="CDD" id="cd16373">
    <property type="entry name" value="DMSOR_beta_like"/>
    <property type="match status" value="1"/>
</dbReference>
<evidence type="ECO:0000313" key="6">
    <source>
        <dbReference type="Proteomes" id="UP000236197"/>
    </source>
</evidence>
<proteinExistence type="predicted"/>